<dbReference type="SUPFAM" id="SSF158573">
    <property type="entry name" value="GINS helical bundle-like"/>
    <property type="match status" value="1"/>
</dbReference>
<keyword evidence="5 6" id="KW-0539">Nucleus</keyword>
<evidence type="ECO:0000259" key="8">
    <source>
        <dbReference type="Pfam" id="PF05916"/>
    </source>
</evidence>
<dbReference type="PIRSF" id="PIRSF007764">
    <property type="entry name" value="Sld5"/>
    <property type="match status" value="1"/>
</dbReference>
<dbReference type="InterPro" id="IPR008591">
    <property type="entry name" value="GINS_Sld5"/>
</dbReference>
<dbReference type="STRING" id="1764295.A0A5B8MW89"/>
<dbReference type="CDD" id="cd11711">
    <property type="entry name" value="GINS_A_Sld5"/>
    <property type="match status" value="1"/>
</dbReference>
<dbReference type="Proteomes" id="UP000316726">
    <property type="component" value="Chromosome 14"/>
</dbReference>
<keyword evidence="7" id="KW-0175">Coiled coil</keyword>
<dbReference type="Gene3D" id="1.20.58.1030">
    <property type="match status" value="1"/>
</dbReference>
<feature type="domain" description="DNA replication complex GINS protein SLD5 C-terminal" evidence="9">
    <location>
        <begin position="187"/>
        <end position="239"/>
    </location>
</feature>
<comment type="similarity">
    <text evidence="2 6">Belongs to the GINS4/SLD5 family.</text>
</comment>
<name>A0A5B8MW89_9CHLO</name>
<dbReference type="PANTHER" id="PTHR21206">
    <property type="entry name" value="SLD5 PROTEIN"/>
    <property type="match status" value="1"/>
</dbReference>
<dbReference type="PANTHER" id="PTHR21206:SF0">
    <property type="entry name" value="DNA REPLICATION COMPLEX GINS PROTEIN SLD5"/>
    <property type="match status" value="1"/>
</dbReference>
<dbReference type="Pfam" id="PF05916">
    <property type="entry name" value="Sld5"/>
    <property type="match status" value="1"/>
</dbReference>
<evidence type="ECO:0000313" key="11">
    <source>
        <dbReference type="Proteomes" id="UP000316726"/>
    </source>
</evidence>
<reference evidence="10 11" key="1">
    <citation type="submission" date="2018-07" db="EMBL/GenBank/DDBJ databases">
        <title>The complete nuclear genome of the prasinophyte Chloropicon primus (CCMP1205).</title>
        <authorList>
            <person name="Pombert J.-F."/>
            <person name="Otis C."/>
            <person name="Turmel M."/>
            <person name="Lemieux C."/>
        </authorList>
    </citation>
    <scope>NUCLEOTIDE SEQUENCE [LARGE SCALE GENOMIC DNA]</scope>
    <source>
        <strain evidence="10 11">CCMP1205</strain>
    </source>
</reference>
<dbReference type="GO" id="GO:0006261">
    <property type="term" value="P:DNA-templated DNA replication"/>
    <property type="evidence" value="ECO:0007669"/>
    <property type="project" value="InterPro"/>
</dbReference>
<dbReference type="AlphaFoldDB" id="A0A5B8MW89"/>
<dbReference type="InterPro" id="IPR036224">
    <property type="entry name" value="GINS_bundle-like_dom_sf"/>
</dbReference>
<evidence type="ECO:0000259" key="9">
    <source>
        <dbReference type="Pfam" id="PF16922"/>
    </source>
</evidence>
<evidence type="ECO:0000256" key="5">
    <source>
        <dbReference type="ARBA" id="ARBA00023242"/>
    </source>
</evidence>
<comment type="subcellular location">
    <subcellularLocation>
        <location evidence="1 6">Nucleus</location>
    </subcellularLocation>
</comment>
<evidence type="ECO:0000256" key="1">
    <source>
        <dbReference type="ARBA" id="ARBA00004123"/>
    </source>
</evidence>
<keyword evidence="11" id="KW-1185">Reference proteome</keyword>
<evidence type="ECO:0000313" key="10">
    <source>
        <dbReference type="EMBL" id="QDZ24621.1"/>
    </source>
</evidence>
<dbReference type="EMBL" id="CP031047">
    <property type="protein sequence ID" value="QDZ24621.1"/>
    <property type="molecule type" value="Genomic_DNA"/>
</dbReference>
<evidence type="ECO:0000256" key="7">
    <source>
        <dbReference type="SAM" id="Coils"/>
    </source>
</evidence>
<dbReference type="SUPFAM" id="SSF160059">
    <property type="entry name" value="PriA/YqbF domain"/>
    <property type="match status" value="1"/>
</dbReference>
<feature type="domain" description="GINS subunit" evidence="8">
    <location>
        <begin position="87"/>
        <end position="156"/>
    </location>
</feature>
<protein>
    <recommendedName>
        <fullName evidence="3 6">DNA replication complex GINS protein SLD5</fullName>
    </recommendedName>
</protein>
<dbReference type="GO" id="GO:0000811">
    <property type="term" value="C:GINS complex"/>
    <property type="evidence" value="ECO:0007669"/>
    <property type="project" value="UniProtKB-UniRule"/>
</dbReference>
<evidence type="ECO:0000256" key="4">
    <source>
        <dbReference type="ARBA" id="ARBA00022705"/>
    </source>
</evidence>
<comment type="function">
    <text evidence="6">The GINS complex plays an essential role in the initiation of DNA replication.</text>
</comment>
<gene>
    <name evidence="10" type="ORF">A3770_14p71390</name>
</gene>
<accession>A0A5B8MW89</accession>
<dbReference type="InterPro" id="IPR038749">
    <property type="entry name" value="Sld5_GINS_A"/>
</dbReference>
<dbReference type="CDD" id="cd21692">
    <property type="entry name" value="GINS_B_Sld5"/>
    <property type="match status" value="1"/>
</dbReference>
<sequence>MEPSPSPLDGGAEGVDLPPDSLGAEDFAPFNGGAGDNVANDAQLMRQAWINECLAPEILMYKEDIVDRTRTEIARQEKIVEDYEQDHANALTRMIRLAEVNRIKFSLRSYLRKRLSKIEAYAIHFFANDELSSRLSPQEHEFAKEYIQNMNDLFQESILKKMPRDYDSLLHQSQAMESEVPDMIPEPHLDKHVFVKVTDDLGDIRIDRENTIRLAQGDIFAIRYNLIKEFVDTGRVELI</sequence>
<evidence type="ECO:0000256" key="6">
    <source>
        <dbReference type="PIRNR" id="PIRNR007764"/>
    </source>
</evidence>
<keyword evidence="4 6" id="KW-0235">DNA replication</keyword>
<evidence type="ECO:0000256" key="2">
    <source>
        <dbReference type="ARBA" id="ARBA00008187"/>
    </source>
</evidence>
<organism evidence="10 11">
    <name type="scientific">Chloropicon primus</name>
    <dbReference type="NCBI Taxonomy" id="1764295"/>
    <lineage>
        <taxon>Eukaryota</taxon>
        <taxon>Viridiplantae</taxon>
        <taxon>Chlorophyta</taxon>
        <taxon>Chloropicophyceae</taxon>
        <taxon>Chloropicales</taxon>
        <taxon>Chloropicaceae</taxon>
        <taxon>Chloropicon</taxon>
    </lineage>
</organism>
<dbReference type="Pfam" id="PF16922">
    <property type="entry name" value="SLD5_C"/>
    <property type="match status" value="1"/>
</dbReference>
<dbReference type="InterPro" id="IPR021151">
    <property type="entry name" value="GINS_A"/>
</dbReference>
<dbReference type="InterPro" id="IPR031633">
    <property type="entry name" value="SLD5_C"/>
</dbReference>
<evidence type="ECO:0000256" key="3">
    <source>
        <dbReference type="ARBA" id="ARBA00014804"/>
    </source>
</evidence>
<proteinExistence type="inferred from homology"/>
<dbReference type="OrthoDB" id="338231at2759"/>
<dbReference type="GO" id="GO:0000727">
    <property type="term" value="P:double-strand break repair via break-induced replication"/>
    <property type="evidence" value="ECO:0007669"/>
    <property type="project" value="TreeGrafter"/>
</dbReference>
<feature type="coiled-coil region" evidence="7">
    <location>
        <begin position="66"/>
        <end position="93"/>
    </location>
</feature>